<dbReference type="PANTHER" id="PTHR15691:SF6">
    <property type="entry name" value="WASH COMPLEX SUBUNIT 5"/>
    <property type="match status" value="1"/>
</dbReference>
<gene>
    <name evidence="2" type="ORF">LSTR_LSTR010903</name>
</gene>
<dbReference type="STRING" id="195883.A0A482WZU3"/>
<reference evidence="2 3" key="1">
    <citation type="journal article" date="2017" name="Gigascience">
        <title>Genome sequence of the small brown planthopper, Laodelphax striatellus.</title>
        <authorList>
            <person name="Zhu J."/>
            <person name="Jiang F."/>
            <person name="Wang X."/>
            <person name="Yang P."/>
            <person name="Bao Y."/>
            <person name="Zhao W."/>
            <person name="Wang W."/>
            <person name="Lu H."/>
            <person name="Wang Q."/>
            <person name="Cui N."/>
            <person name="Li J."/>
            <person name="Chen X."/>
            <person name="Luo L."/>
            <person name="Yu J."/>
            <person name="Kang L."/>
            <person name="Cui F."/>
        </authorList>
    </citation>
    <scope>NUCLEOTIDE SEQUENCE [LARGE SCALE GENOMIC DNA]</scope>
    <source>
        <strain evidence="2">Lst14</strain>
    </source>
</reference>
<evidence type="ECO:0008006" key="4">
    <source>
        <dbReference type="Google" id="ProtNLM"/>
    </source>
</evidence>
<dbReference type="GO" id="GO:0007032">
    <property type="term" value="P:endosome organization"/>
    <property type="evidence" value="ECO:0007669"/>
    <property type="project" value="TreeGrafter"/>
</dbReference>
<accession>A0A482WZU3</accession>
<dbReference type="Pfam" id="PF10266">
    <property type="entry name" value="Strumpellin"/>
    <property type="match status" value="2"/>
</dbReference>
<protein>
    <recommendedName>
        <fullName evidence="4">WASH complex subunit strumpellin</fullName>
    </recommendedName>
</protein>
<comment type="similarity">
    <text evidence="1">Belongs to the strumpellin family.</text>
</comment>
<name>A0A482WZU3_LAOST</name>
<dbReference type="InParanoid" id="A0A482WZU3"/>
<dbReference type="InterPro" id="IPR019393">
    <property type="entry name" value="WASH_strumpellin"/>
</dbReference>
<keyword evidence="3" id="KW-1185">Reference proteome</keyword>
<dbReference type="GO" id="GO:0071203">
    <property type="term" value="C:WASH complex"/>
    <property type="evidence" value="ECO:0007669"/>
    <property type="project" value="InterPro"/>
</dbReference>
<dbReference type="EMBL" id="QKKF02022174">
    <property type="protein sequence ID" value="RZF38570.1"/>
    <property type="molecule type" value="Genomic_DNA"/>
</dbReference>
<proteinExistence type="inferred from homology"/>
<organism evidence="2 3">
    <name type="scientific">Laodelphax striatellus</name>
    <name type="common">Small brown planthopper</name>
    <name type="synonym">Delphax striatella</name>
    <dbReference type="NCBI Taxonomy" id="195883"/>
    <lineage>
        <taxon>Eukaryota</taxon>
        <taxon>Metazoa</taxon>
        <taxon>Ecdysozoa</taxon>
        <taxon>Arthropoda</taxon>
        <taxon>Hexapoda</taxon>
        <taxon>Insecta</taxon>
        <taxon>Pterygota</taxon>
        <taxon>Neoptera</taxon>
        <taxon>Paraneoptera</taxon>
        <taxon>Hemiptera</taxon>
        <taxon>Auchenorrhyncha</taxon>
        <taxon>Fulgoroidea</taxon>
        <taxon>Delphacidae</taxon>
        <taxon>Criomorphinae</taxon>
        <taxon>Laodelphax</taxon>
    </lineage>
</organism>
<dbReference type="PANTHER" id="PTHR15691">
    <property type="entry name" value="WASH COMPLEX SUBUNIT 5"/>
    <property type="match status" value="1"/>
</dbReference>
<dbReference type="FunCoup" id="A0A482WZU3">
    <property type="interactions" value="1583"/>
</dbReference>
<evidence type="ECO:0000313" key="2">
    <source>
        <dbReference type="EMBL" id="RZF38570.1"/>
    </source>
</evidence>
<dbReference type="AlphaFoldDB" id="A0A482WZU3"/>
<evidence type="ECO:0000256" key="1">
    <source>
        <dbReference type="ARBA" id="ARBA00006224"/>
    </source>
</evidence>
<sequence length="948" mass="109524">MSADDFLADNNPCGTYLLKLVSRGNAIIAELLRLKDYIPSVFKWDKKQDQIKYADIVSDFSYFEKLDEFDKKIENDMTLQDLDDEFRESHIDILERFYNAFESIQKYASDLNGYIEDLEDGVYIQQTLESVILCEEGKQLLCESVHLYGVMLIVVDLHISGDIRERLLVSYYRYSAQRASSSNIDDVCKLLRSTGFSLAKRPPNYPEDYFRRTPIKDELIDLVIGRLRSDDIYNQISAYPHPDHRSTALANQAAMLYICLYFQPKTLHNQSARMRETVDKFFNNNWVISIYMGLTVNLVDAWEPYKAARQALANTLQPDNIKREATEYVRQLEQLIETLQHKLKAGGINKMNVLEHINKDINLVRKCNVTLRWLMLHTTSSYSVMEATKKSKQIRDMVVDVIQNNSRIFQLLLDTSEFELEIKEHFKVLLQERESEWDKCKTGGIERMNELSDVFSGVKSLARVEQNENLQKWFAEISNQISLLKLEEPVESSNKIVRLIQALDEVQGFHQLTSNAMVTQLLSETRKLLHQMVHGNNIKESVLINLQIIGDFSYAWKMIETYTSLMQTSIKTEPSLVSKLRATFLKLSSAMEIPLMRINQAQSPDLVSVSHYYSHELVGYIRRVVQIIPKSMFAKMADIVHLQTHVIKELPTRLDKDKLKEYAQLEERMKVAKLTHQVSVFTEGVLRMKSTLVGIVRIDPKQLLEDGIRKELVYHLATALHNSLTFNPKSKASELGDKLNQLAAIMDGHRRSFEYIQDYIGIYGLKIWQEELSRVIGFSVDMECNSFLRVKMHEWKSIHQNKAIPIPTFAPVPSDPQSVNFVGRLARELIRITDPRTTVYAESATAWFDQRTQKEVVNLKFFRLTIIAMSDIAKALSPNLLNIGNPGKTYVQLVNRCMNAHKIWPQYLDCVLRVGQLQLLRKHIFYQLNTSCKFESKHLAAALETLNE</sequence>
<dbReference type="GO" id="GO:0051125">
    <property type="term" value="P:regulation of actin nucleation"/>
    <property type="evidence" value="ECO:0007669"/>
    <property type="project" value="TreeGrafter"/>
</dbReference>
<dbReference type="GO" id="GO:0030041">
    <property type="term" value="P:actin filament polymerization"/>
    <property type="evidence" value="ECO:0007669"/>
    <property type="project" value="TreeGrafter"/>
</dbReference>
<comment type="caution">
    <text evidence="2">The sequence shown here is derived from an EMBL/GenBank/DDBJ whole genome shotgun (WGS) entry which is preliminary data.</text>
</comment>
<dbReference type="Proteomes" id="UP000291343">
    <property type="component" value="Unassembled WGS sequence"/>
</dbReference>
<dbReference type="GO" id="GO:0005768">
    <property type="term" value="C:endosome"/>
    <property type="evidence" value="ECO:0007669"/>
    <property type="project" value="TreeGrafter"/>
</dbReference>
<evidence type="ECO:0000313" key="3">
    <source>
        <dbReference type="Proteomes" id="UP000291343"/>
    </source>
</evidence>
<dbReference type="GO" id="GO:0140285">
    <property type="term" value="P:endosome fission"/>
    <property type="evidence" value="ECO:0007669"/>
    <property type="project" value="TreeGrafter"/>
</dbReference>
<dbReference type="OrthoDB" id="565118at2759"/>